<accession>A0A674MHB0</accession>
<name>A0A674MHB0_TAKRU</name>
<proteinExistence type="predicted"/>
<evidence type="ECO:0000313" key="2">
    <source>
        <dbReference type="Ensembl" id="ENSTRUP00000060837.1"/>
    </source>
</evidence>
<reference evidence="2" key="3">
    <citation type="submission" date="2025-09" db="UniProtKB">
        <authorList>
            <consortium name="Ensembl"/>
        </authorList>
    </citation>
    <scope>IDENTIFICATION</scope>
</reference>
<organism evidence="2 3">
    <name type="scientific">Takifugu rubripes</name>
    <name type="common">Japanese pufferfish</name>
    <name type="synonym">Fugu rubripes</name>
    <dbReference type="NCBI Taxonomy" id="31033"/>
    <lineage>
        <taxon>Eukaryota</taxon>
        <taxon>Metazoa</taxon>
        <taxon>Chordata</taxon>
        <taxon>Craniata</taxon>
        <taxon>Vertebrata</taxon>
        <taxon>Euteleostomi</taxon>
        <taxon>Actinopterygii</taxon>
        <taxon>Neopterygii</taxon>
        <taxon>Teleostei</taxon>
        <taxon>Neoteleostei</taxon>
        <taxon>Acanthomorphata</taxon>
        <taxon>Eupercaria</taxon>
        <taxon>Tetraodontiformes</taxon>
        <taxon>Tetradontoidea</taxon>
        <taxon>Tetraodontidae</taxon>
        <taxon>Takifugu</taxon>
    </lineage>
</organism>
<feature type="compositionally biased region" description="Polar residues" evidence="1">
    <location>
        <begin position="145"/>
        <end position="168"/>
    </location>
</feature>
<reference evidence="2 3" key="1">
    <citation type="journal article" date="2011" name="Genome Biol. Evol.">
        <title>Integration of the genetic map and genome assembly of fugu facilitates insights into distinct features of genome evolution in teleosts and mammals.</title>
        <authorList>
            <person name="Kai W."/>
            <person name="Kikuchi K."/>
            <person name="Tohari S."/>
            <person name="Chew A.K."/>
            <person name="Tay A."/>
            <person name="Fujiwara A."/>
            <person name="Hosoya S."/>
            <person name="Suetake H."/>
            <person name="Naruse K."/>
            <person name="Brenner S."/>
            <person name="Suzuki Y."/>
            <person name="Venkatesh B."/>
        </authorList>
    </citation>
    <scope>NUCLEOTIDE SEQUENCE [LARGE SCALE GENOMIC DNA]</scope>
</reference>
<dbReference type="InParanoid" id="A0A674MHB0"/>
<keyword evidence="3" id="KW-1185">Reference proteome</keyword>
<gene>
    <name evidence="2" type="primary">twist1a</name>
</gene>
<evidence type="ECO:0000313" key="3">
    <source>
        <dbReference type="Proteomes" id="UP000005226"/>
    </source>
</evidence>
<sequence length="218" mass="24250">MLHPFSPNHSPPKKSSSLLPAIRAPVTPVWQTPLYFCDCLLTYRNFRSGVITGVQYRAETHWKRQCGTRTAPRWTVRETARRRPSVSCLAEVRGSGGRRGGAREGRRRRETRRARAPGRRNAGRAARVEEAALAAVAAKAAAARSSPSMTCRRSASWPTYANDSGRSPSTKLLRRYVLESDELDGRGTSCSYVAHERLSYAFSVWRMGGAWSLSTTSH</sequence>
<dbReference type="Ensembl" id="ENSTRUT00000074509.1">
    <property type="protein sequence ID" value="ENSTRUP00000060837.1"/>
    <property type="gene ID" value="ENSTRUG00000026755.1"/>
</dbReference>
<evidence type="ECO:0000256" key="1">
    <source>
        <dbReference type="SAM" id="MobiDB-lite"/>
    </source>
</evidence>
<reference evidence="2" key="2">
    <citation type="submission" date="2025-08" db="UniProtKB">
        <authorList>
            <consortium name="Ensembl"/>
        </authorList>
    </citation>
    <scope>IDENTIFICATION</scope>
</reference>
<feature type="compositionally biased region" description="Basic residues" evidence="1">
    <location>
        <begin position="105"/>
        <end position="122"/>
    </location>
</feature>
<dbReference type="Proteomes" id="UP000005226">
    <property type="component" value="Chromosome 12"/>
</dbReference>
<feature type="region of interest" description="Disordered" evidence="1">
    <location>
        <begin position="87"/>
        <end position="125"/>
    </location>
</feature>
<protein>
    <submittedName>
        <fullName evidence="2">Twist family bHLH transcription factor 1a</fullName>
    </submittedName>
</protein>
<dbReference type="AlphaFoldDB" id="A0A674MHB0"/>
<feature type="region of interest" description="Disordered" evidence="1">
    <location>
        <begin position="144"/>
        <end position="168"/>
    </location>
</feature>